<keyword evidence="5 6" id="KW-0472">Membrane</keyword>
<dbReference type="Gene3D" id="3.40.50.12370">
    <property type="match status" value="1"/>
</dbReference>
<proteinExistence type="predicted"/>
<evidence type="ECO:0000256" key="1">
    <source>
        <dbReference type="ARBA" id="ARBA00004651"/>
    </source>
</evidence>
<dbReference type="KEGG" id="taa:NMY3_01567"/>
<dbReference type="PANTHER" id="PTHR42770">
    <property type="entry name" value="AMINO ACID TRANSPORTER-RELATED"/>
    <property type="match status" value="1"/>
</dbReference>
<dbReference type="InterPro" id="IPR002293">
    <property type="entry name" value="AA/rel_permease1"/>
</dbReference>
<sequence length="808" mass="89603">MSTKDNHSFTPIHPHQHNLVRSLNLLDIVMVGIAAMIGGAIFVLTGPAIGLAGSAVIIAFIINAIITLFTAMGYAELGSALPEAGGGYLWVREGLPRPNAFFSGWMSWLAHIIAGSLYAVGFGSFFASFLQSTGILSIDSLFGIIPIDKLFAVIAVAIFAFVNIRGTSETGKIGTVVTMFQLVAIVSIIVAGLWTMANNPSWPANFSDFMPMGLGGLAAAMGLTFIAFEGYEVIVQSGEEVKNPKRNIPRAIFISLALVVLMYCLVAFVSIGAIFPDAAPAWQFIGLNGELGISKAAELFMPYGFFVVLIGGIVSTLAALNATTFSSARVAFAMGRHYNLPHKLSEIHPKFKTPFMAVLLSTLIMAIMAYALPLEAIAQASAVIFLLLFTQVNASVIKIRRMYDNTLDYGFRTPFFPIIPVTGIVLMMGLALYLLVIAPFSWLITVLWALVGFAVYRILTFTKEIANYCPIVTTEGNLSRKDFRILIPYTADDPDRLIKYAIRIAREKDAEINIVRTITIPHQTPLSAGVAFIDSARNAFEPLRDLLNKENVVYHFLLRVSHDTTEAILSTIAEQKINLLIGDYEYIRASNKLQNLITCDYLAIRARRDDALLAVEREEFYKIQQSLGIRKNMVILYDDGDNSNEILRVTDYFANSGNFNLIVVALNRNTKMINEKKTEFNNTAERKEYKSDYLARKEYFKQAGVDFNEIYVSGEIEKDAMQFGKLLLESVLVYNPDLIITESSLGKYSLLSKSKFANLLIYQVRCPVIVVKDVAFPLIHFSMRIVKQITGRMNPLYLTKLTRRHNAK</sequence>
<evidence type="ECO:0000256" key="6">
    <source>
        <dbReference type="SAM" id="Phobius"/>
    </source>
</evidence>
<dbReference type="RefSeq" id="WP_196818175.1">
    <property type="nucleotide sequence ID" value="NZ_CP012850.1"/>
</dbReference>
<dbReference type="PANTHER" id="PTHR42770:SF11">
    <property type="entry name" value="INNER MEMBRANE TRANSPORT PROTEIN YBAT"/>
    <property type="match status" value="1"/>
</dbReference>
<protein>
    <submittedName>
        <fullName evidence="7">Putative amino acid permease YhdG</fullName>
    </submittedName>
</protein>
<feature type="transmembrane region" description="Helical" evidence="6">
    <location>
        <begin position="209"/>
        <end position="231"/>
    </location>
</feature>
<feature type="transmembrane region" description="Helical" evidence="6">
    <location>
        <begin position="51"/>
        <end position="71"/>
    </location>
</feature>
<dbReference type="GO" id="GO:0005886">
    <property type="term" value="C:plasma membrane"/>
    <property type="evidence" value="ECO:0007669"/>
    <property type="project" value="UniProtKB-SubCell"/>
</dbReference>
<dbReference type="Gene3D" id="1.20.1740.10">
    <property type="entry name" value="Amino acid/polyamine transporter I"/>
    <property type="match status" value="1"/>
</dbReference>
<feature type="transmembrane region" description="Helical" evidence="6">
    <location>
        <begin position="141"/>
        <end position="164"/>
    </location>
</feature>
<dbReference type="InterPro" id="IPR050367">
    <property type="entry name" value="APC_superfamily"/>
</dbReference>
<name>A0A654LY83_9ARCH</name>
<feature type="transmembrane region" description="Helical" evidence="6">
    <location>
        <begin position="303"/>
        <end position="332"/>
    </location>
</feature>
<feature type="transmembrane region" description="Helical" evidence="6">
    <location>
        <begin position="252"/>
        <end position="275"/>
    </location>
</feature>
<dbReference type="Proteomes" id="UP000058925">
    <property type="component" value="Chromosome"/>
</dbReference>
<dbReference type="Pfam" id="PF13520">
    <property type="entry name" value="AA_permease_2"/>
    <property type="match status" value="1"/>
</dbReference>
<feature type="transmembrane region" description="Helical" evidence="6">
    <location>
        <begin position="377"/>
        <end position="394"/>
    </location>
</feature>
<organism evidence="7 8">
    <name type="scientific">Candidatus Nitrosocosmicus oleophilus</name>
    <dbReference type="NCBI Taxonomy" id="1353260"/>
    <lineage>
        <taxon>Archaea</taxon>
        <taxon>Nitrososphaerota</taxon>
        <taxon>Nitrososphaeria</taxon>
        <taxon>Nitrososphaerales</taxon>
        <taxon>Nitrososphaeraceae</taxon>
        <taxon>Candidatus Nitrosocosmicus</taxon>
    </lineage>
</organism>
<accession>A0A654LY83</accession>
<dbReference type="CDD" id="cd00293">
    <property type="entry name" value="USP-like"/>
    <property type="match status" value="1"/>
</dbReference>
<dbReference type="EMBL" id="CP012850">
    <property type="protein sequence ID" value="ALI35770.1"/>
    <property type="molecule type" value="Genomic_DNA"/>
</dbReference>
<evidence type="ECO:0000256" key="5">
    <source>
        <dbReference type="ARBA" id="ARBA00023136"/>
    </source>
</evidence>
<gene>
    <name evidence="7" type="primary">yhdG_1</name>
    <name evidence="7" type="ORF">NMY3_01567</name>
</gene>
<dbReference type="SUPFAM" id="SSF52402">
    <property type="entry name" value="Adenine nucleotide alpha hydrolases-like"/>
    <property type="match status" value="1"/>
</dbReference>
<feature type="transmembrane region" description="Helical" evidence="6">
    <location>
        <begin position="415"/>
        <end position="434"/>
    </location>
</feature>
<comment type="subcellular location">
    <subcellularLocation>
        <location evidence="1">Cell membrane</location>
        <topology evidence="1">Multi-pass membrane protein</topology>
    </subcellularLocation>
</comment>
<keyword evidence="3 6" id="KW-0812">Transmembrane</keyword>
<keyword evidence="4 6" id="KW-1133">Transmembrane helix</keyword>
<feature type="transmembrane region" description="Helical" evidence="6">
    <location>
        <begin position="25"/>
        <end position="45"/>
    </location>
</feature>
<evidence type="ECO:0000313" key="8">
    <source>
        <dbReference type="Proteomes" id="UP000058925"/>
    </source>
</evidence>
<evidence type="ECO:0000256" key="4">
    <source>
        <dbReference type="ARBA" id="ARBA00022989"/>
    </source>
</evidence>
<evidence type="ECO:0000313" key="7">
    <source>
        <dbReference type="EMBL" id="ALI35770.1"/>
    </source>
</evidence>
<dbReference type="AlphaFoldDB" id="A0A654LY83"/>
<keyword evidence="2" id="KW-1003">Cell membrane</keyword>
<reference evidence="8" key="1">
    <citation type="submission" date="2015-10" db="EMBL/GenBank/DDBJ databases">
        <title>Niche specialization of a soil ammonia-oxidizing archaeon, Candidatus Nitrosocosmicus oleophilus.</title>
        <authorList>
            <person name="Jung M.-Y."/>
            <person name="Rhee S.-K."/>
        </authorList>
    </citation>
    <scope>NUCLEOTIDE SEQUENCE [LARGE SCALE GENOMIC DNA]</scope>
    <source>
        <strain evidence="8">MY3</strain>
    </source>
</reference>
<dbReference type="GO" id="GO:0022857">
    <property type="term" value="F:transmembrane transporter activity"/>
    <property type="evidence" value="ECO:0007669"/>
    <property type="project" value="InterPro"/>
</dbReference>
<feature type="transmembrane region" description="Helical" evidence="6">
    <location>
        <begin position="108"/>
        <end position="129"/>
    </location>
</feature>
<evidence type="ECO:0000256" key="3">
    <source>
        <dbReference type="ARBA" id="ARBA00022692"/>
    </source>
</evidence>
<dbReference type="GeneID" id="60421609"/>
<keyword evidence="8" id="KW-1185">Reference proteome</keyword>
<evidence type="ECO:0000256" key="2">
    <source>
        <dbReference type="ARBA" id="ARBA00022475"/>
    </source>
</evidence>
<feature type="transmembrane region" description="Helical" evidence="6">
    <location>
        <begin position="176"/>
        <end position="197"/>
    </location>
</feature>
<dbReference type="OrthoDB" id="43026at2157"/>
<feature type="transmembrane region" description="Helical" evidence="6">
    <location>
        <begin position="353"/>
        <end position="371"/>
    </location>
</feature>
<feature type="transmembrane region" description="Helical" evidence="6">
    <location>
        <begin position="440"/>
        <end position="459"/>
    </location>
</feature>